<comment type="similarity">
    <text evidence="1 5">Belongs to the iron/manganese superoxide dismutase family.</text>
</comment>
<evidence type="ECO:0000256" key="4">
    <source>
        <dbReference type="ARBA" id="ARBA00023002"/>
    </source>
</evidence>
<dbReference type="PROSITE" id="PS00088">
    <property type="entry name" value="SOD_MN"/>
    <property type="match status" value="1"/>
</dbReference>
<dbReference type="PROSITE" id="PS51318">
    <property type="entry name" value="TAT"/>
    <property type="match status" value="1"/>
</dbReference>
<comment type="catalytic activity">
    <reaction evidence="5">
        <text>2 superoxide + 2 H(+) = H2O2 + O2</text>
        <dbReference type="Rhea" id="RHEA:20696"/>
        <dbReference type="ChEBI" id="CHEBI:15378"/>
        <dbReference type="ChEBI" id="CHEBI:15379"/>
        <dbReference type="ChEBI" id="CHEBI:16240"/>
        <dbReference type="ChEBI" id="CHEBI:18421"/>
        <dbReference type="EC" id="1.15.1.1"/>
    </reaction>
</comment>
<dbReference type="Gene3D" id="1.10.287.990">
    <property type="entry name" value="Fe,Mn superoxide dismutase (SOD) domain"/>
    <property type="match status" value="1"/>
</dbReference>
<dbReference type="NCBIfam" id="TIGR01409">
    <property type="entry name" value="TAT_signal_seq"/>
    <property type="match status" value="1"/>
</dbReference>
<proteinExistence type="inferred from homology"/>
<dbReference type="Pfam" id="PF02777">
    <property type="entry name" value="Sod_Fe_C"/>
    <property type="match status" value="1"/>
</dbReference>
<dbReference type="PANTHER" id="PTHR43595:SF2">
    <property type="entry name" value="SMALL RIBOSOMAL SUBUNIT PROTEIN MS42"/>
    <property type="match status" value="1"/>
</dbReference>
<evidence type="ECO:0000313" key="9">
    <source>
        <dbReference type="Proteomes" id="UP001560573"/>
    </source>
</evidence>
<evidence type="ECO:0000256" key="3">
    <source>
        <dbReference type="ARBA" id="ARBA00022723"/>
    </source>
</evidence>
<evidence type="ECO:0000313" key="8">
    <source>
        <dbReference type="EMBL" id="MEX6687938.1"/>
    </source>
</evidence>
<feature type="domain" description="Manganese/iron superoxide dismutase N-terminal" evidence="6">
    <location>
        <begin position="47"/>
        <end position="131"/>
    </location>
</feature>
<dbReference type="InterPro" id="IPR001189">
    <property type="entry name" value="Mn/Fe_SOD"/>
</dbReference>
<dbReference type="InterPro" id="IPR036324">
    <property type="entry name" value="Mn/Fe_SOD_N_sf"/>
</dbReference>
<dbReference type="PANTHER" id="PTHR43595">
    <property type="entry name" value="37S RIBOSOMAL PROTEIN S26, MITOCHONDRIAL"/>
    <property type="match status" value="1"/>
</dbReference>
<dbReference type="InterPro" id="IPR019546">
    <property type="entry name" value="TAT_signal_bac_arc"/>
</dbReference>
<dbReference type="Gene3D" id="3.55.40.20">
    <property type="entry name" value="Iron/manganese superoxide dismutase, C-terminal domain"/>
    <property type="match status" value="1"/>
</dbReference>
<dbReference type="InterPro" id="IPR006311">
    <property type="entry name" value="TAT_signal"/>
</dbReference>
<keyword evidence="4 5" id="KW-0560">Oxidoreductase</keyword>
<dbReference type="InterPro" id="IPR019833">
    <property type="entry name" value="Mn/Fe_SOD_BS"/>
</dbReference>
<dbReference type="SUPFAM" id="SSF54719">
    <property type="entry name" value="Fe,Mn superoxide dismutase (SOD), C-terminal domain"/>
    <property type="match status" value="1"/>
</dbReference>
<dbReference type="EC" id="1.15.1.1" evidence="2 5"/>
<gene>
    <name evidence="8" type="ORF">QTN47_10555</name>
</gene>
<organism evidence="8 9">
    <name type="scientific">Danxiaibacter flavus</name>
    <dbReference type="NCBI Taxonomy" id="3049108"/>
    <lineage>
        <taxon>Bacteria</taxon>
        <taxon>Pseudomonadati</taxon>
        <taxon>Bacteroidota</taxon>
        <taxon>Chitinophagia</taxon>
        <taxon>Chitinophagales</taxon>
        <taxon>Chitinophagaceae</taxon>
        <taxon>Danxiaibacter</taxon>
    </lineage>
</organism>
<dbReference type="RefSeq" id="WP_369329338.1">
    <property type="nucleotide sequence ID" value="NZ_JAULBC010000002.1"/>
</dbReference>
<evidence type="ECO:0000259" key="6">
    <source>
        <dbReference type="Pfam" id="PF00081"/>
    </source>
</evidence>
<reference evidence="8 9" key="1">
    <citation type="submission" date="2023-07" db="EMBL/GenBank/DDBJ databases">
        <authorList>
            <person name="Lian W.-H."/>
        </authorList>
    </citation>
    <scope>NUCLEOTIDE SEQUENCE [LARGE SCALE GENOMIC DNA]</scope>
    <source>
        <strain evidence="8 9">SYSU DXS3180</strain>
    </source>
</reference>
<accession>A0ABV3ZDK5</accession>
<dbReference type="PRINTS" id="PR01703">
    <property type="entry name" value="MNSODISMTASE"/>
</dbReference>
<comment type="caution">
    <text evidence="8">The sequence shown here is derived from an EMBL/GenBank/DDBJ whole genome shotgun (WGS) entry which is preliminary data.</text>
</comment>
<evidence type="ECO:0000256" key="1">
    <source>
        <dbReference type="ARBA" id="ARBA00008714"/>
    </source>
</evidence>
<evidence type="ECO:0000256" key="2">
    <source>
        <dbReference type="ARBA" id="ARBA00012682"/>
    </source>
</evidence>
<keyword evidence="3 5" id="KW-0479">Metal-binding</keyword>
<evidence type="ECO:0000259" key="7">
    <source>
        <dbReference type="Pfam" id="PF02777"/>
    </source>
</evidence>
<sequence>MTNSRRDFIKTAGKAGIAAGLASTVLPALAKESYKSPFHFAAKGVSFQQNPLPYAYTALEPAIDAMTMEIHYTKHAATYAKNVAEACTAEKVNTASTKPEEILAGISKYSTKMRNNLGGHYNHELFWQCMAAPSSNTAPTGKLADAINKSFNSFEAFKAQFTDAGKNRFGSGWAWLVLTNDKKLVIGSTPNQDNPLMDVSDLKGMPLLGLDVWEHAYYLKYQNKRPDYINAWWSVVNWNFVQKNYEALA</sequence>
<dbReference type="InterPro" id="IPR036314">
    <property type="entry name" value="SOD_C_sf"/>
</dbReference>
<dbReference type="Proteomes" id="UP001560573">
    <property type="component" value="Unassembled WGS sequence"/>
</dbReference>
<dbReference type="SUPFAM" id="SSF46609">
    <property type="entry name" value="Fe,Mn superoxide dismutase (SOD), N-terminal domain"/>
    <property type="match status" value="1"/>
</dbReference>
<dbReference type="EMBL" id="JAULBC010000002">
    <property type="protein sequence ID" value="MEX6687938.1"/>
    <property type="molecule type" value="Genomic_DNA"/>
</dbReference>
<dbReference type="PIRSF" id="PIRSF000349">
    <property type="entry name" value="SODismutase"/>
    <property type="match status" value="1"/>
</dbReference>
<dbReference type="InterPro" id="IPR019832">
    <property type="entry name" value="Mn/Fe_SOD_C"/>
</dbReference>
<feature type="domain" description="Manganese/iron superoxide dismutase C-terminal" evidence="7">
    <location>
        <begin position="139"/>
        <end position="244"/>
    </location>
</feature>
<dbReference type="InterPro" id="IPR019831">
    <property type="entry name" value="Mn/Fe_SOD_N"/>
</dbReference>
<comment type="function">
    <text evidence="5">Destroys radicals which are normally produced within the cells and which are toxic to biological systems.</text>
</comment>
<name>A0ABV3ZDK5_9BACT</name>
<dbReference type="Pfam" id="PF00081">
    <property type="entry name" value="Sod_Fe_N"/>
    <property type="match status" value="1"/>
</dbReference>
<keyword evidence="9" id="KW-1185">Reference proteome</keyword>
<protein>
    <recommendedName>
        <fullName evidence="2 5">Superoxide dismutase</fullName>
        <ecNumber evidence="2 5">1.15.1.1</ecNumber>
    </recommendedName>
</protein>
<evidence type="ECO:0000256" key="5">
    <source>
        <dbReference type="RuleBase" id="RU000414"/>
    </source>
</evidence>